<dbReference type="EMBL" id="CALNXK010000019">
    <property type="protein sequence ID" value="CAH3106954.1"/>
    <property type="molecule type" value="Genomic_DNA"/>
</dbReference>
<keyword evidence="3" id="KW-1185">Reference proteome</keyword>
<proteinExistence type="predicted"/>
<evidence type="ECO:0000313" key="2">
    <source>
        <dbReference type="EMBL" id="CAH3106954.1"/>
    </source>
</evidence>
<feature type="compositionally biased region" description="Basic and acidic residues" evidence="1">
    <location>
        <begin position="1"/>
        <end position="25"/>
    </location>
</feature>
<protein>
    <recommendedName>
        <fullName evidence="4">Ribosomal protein S18</fullName>
    </recommendedName>
</protein>
<dbReference type="Proteomes" id="UP001159405">
    <property type="component" value="Unassembled WGS sequence"/>
</dbReference>
<gene>
    <name evidence="2" type="ORF">PLOB_00015025</name>
</gene>
<organism evidence="2 3">
    <name type="scientific">Porites lobata</name>
    <dbReference type="NCBI Taxonomy" id="104759"/>
    <lineage>
        <taxon>Eukaryota</taxon>
        <taxon>Metazoa</taxon>
        <taxon>Cnidaria</taxon>
        <taxon>Anthozoa</taxon>
        <taxon>Hexacorallia</taxon>
        <taxon>Scleractinia</taxon>
        <taxon>Fungiina</taxon>
        <taxon>Poritidae</taxon>
        <taxon>Porites</taxon>
    </lineage>
</organism>
<evidence type="ECO:0008006" key="4">
    <source>
        <dbReference type="Google" id="ProtNLM"/>
    </source>
</evidence>
<name>A0ABN8NEZ5_9CNID</name>
<accession>A0ABN8NEZ5</accession>
<evidence type="ECO:0000313" key="3">
    <source>
        <dbReference type="Proteomes" id="UP001159405"/>
    </source>
</evidence>
<feature type="region of interest" description="Disordered" evidence="1">
    <location>
        <begin position="1"/>
        <end position="32"/>
    </location>
</feature>
<reference evidence="2 3" key="1">
    <citation type="submission" date="2022-05" db="EMBL/GenBank/DDBJ databases">
        <authorList>
            <consortium name="Genoscope - CEA"/>
            <person name="William W."/>
        </authorList>
    </citation>
    <scope>NUCLEOTIDE SEQUENCE [LARGE SCALE GENOMIC DNA]</scope>
</reference>
<sequence length="48" mass="5762">MVLKEFRPQTCSKDKRNKQSDKSPVERNTQQRKIEVAVRVNSFYLKHL</sequence>
<comment type="caution">
    <text evidence="2">The sequence shown here is derived from an EMBL/GenBank/DDBJ whole genome shotgun (WGS) entry which is preliminary data.</text>
</comment>
<evidence type="ECO:0000256" key="1">
    <source>
        <dbReference type="SAM" id="MobiDB-lite"/>
    </source>
</evidence>